<accession>A0A0V0QA57</accession>
<dbReference type="PANTHER" id="PTHR23246:SF21">
    <property type="entry name" value="ACTIN-BINDING PROTEIN F"/>
    <property type="match status" value="1"/>
</dbReference>
<reference evidence="2 3" key="1">
    <citation type="journal article" date="2015" name="Sci. Rep.">
        <title>Genome of the facultative scuticociliatosis pathogen Pseudocohnilembus persalinus provides insight into its virulence through horizontal gene transfer.</title>
        <authorList>
            <person name="Xiong J."/>
            <person name="Wang G."/>
            <person name="Cheng J."/>
            <person name="Tian M."/>
            <person name="Pan X."/>
            <person name="Warren A."/>
            <person name="Jiang C."/>
            <person name="Yuan D."/>
            <person name="Miao W."/>
        </authorList>
    </citation>
    <scope>NUCLEOTIDE SEQUENCE [LARGE SCALE GENOMIC DNA]</scope>
    <source>
        <strain evidence="2">36N120E</strain>
    </source>
</reference>
<dbReference type="OMA" id="MISIFCK"/>
<feature type="compositionally biased region" description="Basic and acidic residues" evidence="1">
    <location>
        <begin position="1094"/>
        <end position="1105"/>
    </location>
</feature>
<name>A0A0V0QA57_PSEPJ</name>
<organism evidence="2 3">
    <name type="scientific">Pseudocohnilembus persalinus</name>
    <name type="common">Ciliate</name>
    <dbReference type="NCBI Taxonomy" id="266149"/>
    <lineage>
        <taxon>Eukaryota</taxon>
        <taxon>Sar</taxon>
        <taxon>Alveolata</taxon>
        <taxon>Ciliophora</taxon>
        <taxon>Intramacronucleata</taxon>
        <taxon>Oligohymenophorea</taxon>
        <taxon>Scuticociliatia</taxon>
        <taxon>Philasterida</taxon>
        <taxon>Pseudocohnilembidae</taxon>
        <taxon>Pseudocohnilembus</taxon>
    </lineage>
</organism>
<gene>
    <name evidence="2" type="ORF">PPERSA_07349</name>
</gene>
<protein>
    <submittedName>
        <fullName evidence="2">Uncharacterized protein</fullName>
    </submittedName>
</protein>
<dbReference type="PANTHER" id="PTHR23246">
    <property type="entry name" value="NEW-GLUE PROTEIN"/>
    <property type="match status" value="1"/>
</dbReference>
<sequence>MSHIISSTIAEQYLLAENKEEYIKTLVQGTRERDFLEIQHLFNTEKELSEQDKKKIEEFTHKYSQGRNPASTFEFRQLLLEFTNSQDEKKQKEIIKKLQENYFKQNFNFNKPTIFAQTAQNQGKDAQKYKSELDQAIFDFENFVKEKAYTSQAFFNQIKPQALARIDPLKIDFSKDNSTQKNKYLLDSLRNIVLQGISARGDKAVEIIEKYSKTYESLYKQQNVDSSFYKHLTLEQFKKLGKKLSFLRTNFEYCSNLFQKTFEKQLEPFKKPYNDLSIDEKKKLRELSLEIRKWAQDDLHISMYSLSDQMLLKILKIDNDLEQHDEKLFIQYIENPQENYYGIFSEEHLKKVQKLEKTSNNRWIQLHHQAEHIDETNLILDYLYNLFKKEKNTQKFQKYFKTDLLNRQFALAQLHQNGEIQNVQNLLSASELESETKSRQITIVKSNKNYFKPGEEISLFVDIKNINNLMIKVFEINTENYYLKNKSSFDNSISLEGINPLDQQANIQLSENPVIIKRHKFEFQKLSQAERGIFVIEFLGNGISSRAVIRKGGLSILQKNNLSGHVLTLINENKDICIPNKEDPQTGIWLNGRFLKANGQGQVTIPFSQSQQNHQIILVHNNFAELNNITTLPEQYQFQASYLYHPETFLRANKAKIIIQPRLFINEIPCNMKLIENAEITAVLINEQNIPNTYSFKNPKLSAQEDIEIEIPVQNLINTISIKFDGKIKKLNGEFQNISHVHDINFSQNLRTEQFTNLYLSTNQQGYLLYILGKNGEPRPNMTVNIQLTHELLNKTFSETLQTNEQGQILLGKLKDIEKIEVTLYQTYEIQQIKKVWNIKNLNQVQYPTDVNLTEEDILTLPALQTEVNSVNYELFEILSNGNVLADCISNLSQKNNRLIVKGLKQGQYILNIKEYNQTINIKVIKGEYWKQNQAYIIDNNDGSFSDRTSNIDQNLKILDCQLNDKKDKVNIKLLLPENCQQKSALDMVRVHAFAYNFSTNNVNDLSDSLREIQNSQSIGTSYFGLKRSVFLNNKTLGDEICYVLERRNQKKYIGNTLEKPNILLKKTFVRDTQFDKENLSKDQEYSQGLQDRTINEQAKRSEMKKGKRGGGASNMMYQARCTSVIDNGVDLMLNFLENSCKTYTNLKPDQDGSIEISNFEGEKYSQMYLIVTNLEASVSDTFNLKQKSEQLPSFRDLRLKSNLQKFKPFSEKRGTIILRKEQKSVIKSDTENIIIDNLQQFFDIQKQVKITSHGSDNENNGYQFWSFLTDWAQFSKEKKLEKYDEFACHEINIFLYIKDKPFFEEVVKPFIANKIEKSFVDYFLLDDKQVLNQYAQTHQLSLMNYMEKCLLVSYLAKNEQKQQAQQLAASISLMARNQPLDTNLRKRLYDTVISAQSKAPVRKVQRVQEAEMRVESVQARNMSLAYQPQVQQMQQMSMAPQSRMMAKNKMAAPMMARMMDTRQEEEMCDLMSFEQEVPQQANFMSLNAQAYNDDEFSRQVEQRKEYKAGYEKLKKTKEYIERTYYEVKNPEQQKSLIGINLFWEELAHHAAQNQGNLDQFLSENFIYASKNHAEMILVLAFTDLPFQGGDFTLKAADGRDLQICAGKSNLIVFLKDITLCEFEKRGDITVSQMFFDPKDRYKYLEDDPSVKVEKEVDEFIINKVYGIQTIITNCSIAQSEFQVLVEIPEGAIPVSQIDYTKATTLSIDSYHTEKIQTFFYFPGKGKFNIIPASVSRNEKVLAYANDLGEIEVKVEKQIKKMETFTDIIKNGKQEDILQFIKEKNILNNKLFKFSDIYWLVVQDQEFFSKLVQILQERQIFDYQTWLFSIHHQNPQIFQQLLQNETFQKALITNKSKSHSLKFLKSEKTNLNSIQFFEYHPLLSQRVHKFMNEQKSTILNKQLKETYENFLQYLLEVPQLTAEQLLVWAYYLLLQERIEESINIFNKIQRNQNNCSQLQYDYMAAYLDIYQGKESNFKVAREIAKKYDNYPILSWRNLFVDLKHQLQEYDGENVEQSEQLKETEMNKNLKSGAQEEQVNFELDKKELVINYQNSSSFKLFFYEIDLEILFSRQPFLNNDKSDEFAYVKANHTENIKVNNSNLIESMRYKIPENLVNKNLYILLKYSNDVHSLTYFSADLKVSVLNNYGQVKVMDANHQPLSKVYVKCFAKDNSGNEQFYRDGYTDLRGRFDYALSSNSDIDNIQKFSLLISSEEYGSIIKEAKKPNTQGNMASTLQY</sequence>
<evidence type="ECO:0000313" key="2">
    <source>
        <dbReference type="EMBL" id="KRW99096.1"/>
    </source>
</evidence>
<proteinExistence type="predicted"/>
<dbReference type="InterPro" id="IPR053095">
    <property type="entry name" value="Actin-binding/GATA_Znf"/>
</dbReference>
<keyword evidence="3" id="KW-1185">Reference proteome</keyword>
<evidence type="ECO:0000256" key="1">
    <source>
        <dbReference type="SAM" id="MobiDB-lite"/>
    </source>
</evidence>
<dbReference type="EMBL" id="LDAU01000222">
    <property type="protein sequence ID" value="KRW99096.1"/>
    <property type="molecule type" value="Genomic_DNA"/>
</dbReference>
<evidence type="ECO:0000313" key="3">
    <source>
        <dbReference type="Proteomes" id="UP000054937"/>
    </source>
</evidence>
<dbReference type="Proteomes" id="UP000054937">
    <property type="component" value="Unassembled WGS sequence"/>
</dbReference>
<feature type="region of interest" description="Disordered" evidence="1">
    <location>
        <begin position="1081"/>
        <end position="1113"/>
    </location>
</feature>
<dbReference type="OrthoDB" id="17798at2759"/>
<dbReference type="InParanoid" id="A0A0V0QA57"/>
<comment type="caution">
    <text evidence="2">The sequence shown here is derived from an EMBL/GenBank/DDBJ whole genome shotgun (WGS) entry which is preliminary data.</text>
</comment>